<dbReference type="EMBL" id="JAYMGO010000009">
    <property type="protein sequence ID" value="KAL1267736.1"/>
    <property type="molecule type" value="Genomic_DNA"/>
</dbReference>
<reference evidence="1 2" key="1">
    <citation type="submission" date="2023-09" db="EMBL/GenBank/DDBJ databases">
        <authorList>
            <person name="Wang M."/>
        </authorList>
    </citation>
    <scope>NUCLEOTIDE SEQUENCE [LARGE SCALE GENOMIC DNA]</scope>
    <source>
        <strain evidence="1">GT-2023</strain>
        <tissue evidence="1">Liver</tissue>
    </source>
</reference>
<gene>
    <name evidence="1" type="ORF">QQF64_033099</name>
</gene>
<comment type="caution">
    <text evidence="1">The sequence shown here is derived from an EMBL/GenBank/DDBJ whole genome shotgun (WGS) entry which is preliminary data.</text>
</comment>
<organism evidence="1 2">
    <name type="scientific">Cirrhinus molitorella</name>
    <name type="common">mud carp</name>
    <dbReference type="NCBI Taxonomy" id="172907"/>
    <lineage>
        <taxon>Eukaryota</taxon>
        <taxon>Metazoa</taxon>
        <taxon>Chordata</taxon>
        <taxon>Craniata</taxon>
        <taxon>Vertebrata</taxon>
        <taxon>Euteleostomi</taxon>
        <taxon>Actinopterygii</taxon>
        <taxon>Neopterygii</taxon>
        <taxon>Teleostei</taxon>
        <taxon>Ostariophysi</taxon>
        <taxon>Cypriniformes</taxon>
        <taxon>Cyprinidae</taxon>
        <taxon>Labeoninae</taxon>
        <taxon>Labeonini</taxon>
        <taxon>Cirrhinus</taxon>
    </lineage>
</organism>
<dbReference type="Proteomes" id="UP001558613">
    <property type="component" value="Unassembled WGS sequence"/>
</dbReference>
<evidence type="ECO:0000313" key="1">
    <source>
        <dbReference type="EMBL" id="KAL1267736.1"/>
    </source>
</evidence>
<evidence type="ECO:0000313" key="2">
    <source>
        <dbReference type="Proteomes" id="UP001558613"/>
    </source>
</evidence>
<protein>
    <submittedName>
        <fullName evidence="1">Uncharacterized protein</fullName>
    </submittedName>
</protein>
<accession>A0ABR3MSZ3</accession>
<feature type="non-terminal residue" evidence="1">
    <location>
        <position position="1"/>
    </location>
</feature>
<name>A0ABR3MSZ3_9TELE</name>
<proteinExistence type="predicted"/>
<sequence length="120" mass="13003">VCGLKILGLAHEMATEGKHCDFPCENIINHLGCTVDSQGAAAVKGVVNGLARHPKRLVTHSSKWHCLKGTDNTHPALSLVDVQKTGNLTQKNLYIRGKSLLFRQRNVQLAVGGHTEKDDA</sequence>
<keyword evidence="2" id="KW-1185">Reference proteome</keyword>